<organism evidence="1 2">
    <name type="scientific">Streptacidiphilus pinicola</name>
    <dbReference type="NCBI Taxonomy" id="2219663"/>
    <lineage>
        <taxon>Bacteria</taxon>
        <taxon>Bacillati</taxon>
        <taxon>Actinomycetota</taxon>
        <taxon>Actinomycetes</taxon>
        <taxon>Kitasatosporales</taxon>
        <taxon>Streptomycetaceae</taxon>
        <taxon>Streptacidiphilus</taxon>
    </lineage>
</organism>
<dbReference type="RefSeq" id="WP_133259807.1">
    <property type="nucleotide sequence ID" value="NZ_QKYN01000008.1"/>
</dbReference>
<dbReference type="OrthoDB" id="3851136at2"/>
<evidence type="ECO:0000313" key="1">
    <source>
        <dbReference type="EMBL" id="RAG87361.1"/>
    </source>
</evidence>
<dbReference type="Proteomes" id="UP000248889">
    <property type="component" value="Unassembled WGS sequence"/>
</dbReference>
<dbReference type="AlphaFoldDB" id="A0A2X0IVA8"/>
<name>A0A2X0IVA8_9ACTN</name>
<protein>
    <submittedName>
        <fullName evidence="1">Uncharacterized protein</fullName>
    </submittedName>
</protein>
<reference evidence="1 2" key="1">
    <citation type="submission" date="2018-06" db="EMBL/GenBank/DDBJ databases">
        <title>Streptacidiphilus pinicola sp. nov., isolated from pine grove soil.</title>
        <authorList>
            <person name="Roh S.G."/>
            <person name="Park S."/>
            <person name="Kim M.-K."/>
            <person name="Yun B.-R."/>
            <person name="Park J."/>
            <person name="Kim M.J."/>
            <person name="Kim Y.S."/>
            <person name="Kim S.B."/>
        </authorList>
    </citation>
    <scope>NUCLEOTIDE SEQUENCE [LARGE SCALE GENOMIC DNA]</scope>
    <source>
        <strain evidence="1 2">MMS16-CNU450</strain>
    </source>
</reference>
<sequence length="114" mass="12481">MFGGGFGIAGMSLRGRLARVRRWRWRLAQLLVALPGVPLLGQDWGGAGPVNSDQQKFWHDGSAPFLVLAATLPLWRAPEEGLPDALRLRDLHRRVCRRASVLLLLGACGALAFN</sequence>
<accession>A0A2X0IVA8</accession>
<keyword evidence="2" id="KW-1185">Reference proteome</keyword>
<comment type="caution">
    <text evidence="1">The sequence shown here is derived from an EMBL/GenBank/DDBJ whole genome shotgun (WGS) entry which is preliminary data.</text>
</comment>
<gene>
    <name evidence="1" type="ORF">DN069_02260</name>
</gene>
<dbReference type="EMBL" id="QKYN01000008">
    <property type="protein sequence ID" value="RAG87361.1"/>
    <property type="molecule type" value="Genomic_DNA"/>
</dbReference>
<evidence type="ECO:0000313" key="2">
    <source>
        <dbReference type="Proteomes" id="UP000248889"/>
    </source>
</evidence>
<proteinExistence type="predicted"/>